<name>A0AAJ6VMH8_9HYME</name>
<sequence length="103" mass="11823">MIVYDIERRWQFHTMGSNSNTENSESSIWTTGIDEITSQNYDNMKDNCVSNVVLDFWSCHRSSADIKTLKEEAIVSLKGMTATYKTNCNNQDDKSLQSKETEL</sequence>
<reference evidence="2" key="1">
    <citation type="submission" date="2025-08" db="UniProtKB">
        <authorList>
            <consortium name="RefSeq"/>
        </authorList>
    </citation>
    <scope>IDENTIFICATION</scope>
</reference>
<accession>A0AAJ6VMH8</accession>
<dbReference type="RefSeq" id="XP_011494692.1">
    <property type="nucleotide sequence ID" value="XM_011496390.1"/>
</dbReference>
<dbReference type="AlphaFoldDB" id="A0AAJ6VMH8"/>
<dbReference type="KEGG" id="csol:105359732"/>
<dbReference type="Proteomes" id="UP000695007">
    <property type="component" value="Unplaced"/>
</dbReference>
<protein>
    <submittedName>
        <fullName evidence="2">Uncharacterized protein LOC105359732</fullName>
    </submittedName>
</protein>
<dbReference type="GeneID" id="105359732"/>
<gene>
    <name evidence="2" type="primary">LOC105359732</name>
</gene>
<keyword evidence="1" id="KW-1185">Reference proteome</keyword>
<proteinExistence type="predicted"/>
<evidence type="ECO:0000313" key="1">
    <source>
        <dbReference type="Proteomes" id="UP000695007"/>
    </source>
</evidence>
<evidence type="ECO:0000313" key="2">
    <source>
        <dbReference type="RefSeq" id="XP_011494692.1"/>
    </source>
</evidence>
<organism evidence="1 2">
    <name type="scientific">Ceratosolen solmsi marchali</name>
    <dbReference type="NCBI Taxonomy" id="326594"/>
    <lineage>
        <taxon>Eukaryota</taxon>
        <taxon>Metazoa</taxon>
        <taxon>Ecdysozoa</taxon>
        <taxon>Arthropoda</taxon>
        <taxon>Hexapoda</taxon>
        <taxon>Insecta</taxon>
        <taxon>Pterygota</taxon>
        <taxon>Neoptera</taxon>
        <taxon>Endopterygota</taxon>
        <taxon>Hymenoptera</taxon>
        <taxon>Apocrita</taxon>
        <taxon>Proctotrupomorpha</taxon>
        <taxon>Chalcidoidea</taxon>
        <taxon>Agaonidae</taxon>
        <taxon>Agaoninae</taxon>
        <taxon>Ceratosolen</taxon>
    </lineage>
</organism>